<evidence type="ECO:0000259" key="5">
    <source>
        <dbReference type="Pfam" id="PF00108"/>
    </source>
</evidence>
<evidence type="ECO:0000313" key="8">
    <source>
        <dbReference type="Proteomes" id="UP000727456"/>
    </source>
</evidence>
<gene>
    <name evidence="7" type="ORF">FHS31_002171</name>
</gene>
<dbReference type="Proteomes" id="UP000727456">
    <property type="component" value="Unassembled WGS sequence"/>
</dbReference>
<protein>
    <submittedName>
        <fullName evidence="7">Acetyl-CoA C-acetyltransferase</fullName>
        <ecNumber evidence="7">2.3.1.9</ecNumber>
    </submittedName>
</protein>
<proteinExistence type="inferred from homology"/>
<dbReference type="PROSITE" id="PS00099">
    <property type="entry name" value="THIOLASE_3"/>
    <property type="match status" value="1"/>
</dbReference>
<organism evidence="7 8">
    <name type="scientific">Sphingomonas vulcanisoli</name>
    <dbReference type="NCBI Taxonomy" id="1658060"/>
    <lineage>
        <taxon>Bacteria</taxon>
        <taxon>Pseudomonadati</taxon>
        <taxon>Pseudomonadota</taxon>
        <taxon>Alphaproteobacteria</taxon>
        <taxon>Sphingomonadales</taxon>
        <taxon>Sphingomonadaceae</taxon>
        <taxon>Sphingomonas</taxon>
    </lineage>
</organism>
<dbReference type="InterPro" id="IPR020610">
    <property type="entry name" value="Thiolase_AS"/>
</dbReference>
<dbReference type="EMBL" id="JAAOZC010000005">
    <property type="protein sequence ID" value="NIJ08550.1"/>
    <property type="molecule type" value="Genomic_DNA"/>
</dbReference>
<dbReference type="RefSeq" id="WP_167073403.1">
    <property type="nucleotide sequence ID" value="NZ_JAAOZC010000005.1"/>
</dbReference>
<feature type="domain" description="Thiolase C-terminal" evidence="6">
    <location>
        <begin position="259"/>
        <end position="388"/>
    </location>
</feature>
<reference evidence="7 8" key="1">
    <citation type="submission" date="2020-03" db="EMBL/GenBank/DDBJ databases">
        <title>Genomic Encyclopedia of Type Strains, Phase III (KMG-III): the genomes of soil and plant-associated and newly described type strains.</title>
        <authorList>
            <person name="Whitman W."/>
        </authorList>
    </citation>
    <scope>NUCLEOTIDE SEQUENCE [LARGE SCALE GENOMIC DNA]</scope>
    <source>
        <strain evidence="7 8">CECT 8804</strain>
    </source>
</reference>
<dbReference type="PIRSF" id="PIRSF000429">
    <property type="entry name" value="Ac-CoA_Ac_transf"/>
    <property type="match status" value="1"/>
</dbReference>
<dbReference type="NCBIfam" id="TIGR01930">
    <property type="entry name" value="AcCoA-C-Actrans"/>
    <property type="match status" value="1"/>
</dbReference>
<dbReference type="InterPro" id="IPR020617">
    <property type="entry name" value="Thiolase_C"/>
</dbReference>
<keyword evidence="3 4" id="KW-0012">Acyltransferase</keyword>
<dbReference type="PANTHER" id="PTHR18919:SF107">
    <property type="entry name" value="ACETYL-COA ACETYLTRANSFERASE, CYTOSOLIC"/>
    <property type="match status" value="1"/>
</dbReference>
<dbReference type="PANTHER" id="PTHR18919">
    <property type="entry name" value="ACETYL-COA C-ACYLTRANSFERASE"/>
    <property type="match status" value="1"/>
</dbReference>
<feature type="domain" description="Thiolase N-terminal" evidence="5">
    <location>
        <begin position="8"/>
        <end position="250"/>
    </location>
</feature>
<dbReference type="SUPFAM" id="SSF53901">
    <property type="entry name" value="Thiolase-like"/>
    <property type="match status" value="2"/>
</dbReference>
<comment type="caution">
    <text evidence="7">The sequence shown here is derived from an EMBL/GenBank/DDBJ whole genome shotgun (WGS) entry which is preliminary data.</text>
</comment>
<dbReference type="InterPro" id="IPR002155">
    <property type="entry name" value="Thiolase"/>
</dbReference>
<comment type="similarity">
    <text evidence="1 4">Belongs to the thiolase-like superfamily. Thiolase family.</text>
</comment>
<dbReference type="EC" id="2.3.1.9" evidence="7"/>
<evidence type="ECO:0000313" key="7">
    <source>
        <dbReference type="EMBL" id="NIJ08550.1"/>
    </source>
</evidence>
<accession>A0ABX0TW05</accession>
<dbReference type="InterPro" id="IPR020616">
    <property type="entry name" value="Thiolase_N"/>
</dbReference>
<dbReference type="Gene3D" id="3.40.47.10">
    <property type="match status" value="2"/>
</dbReference>
<name>A0ABX0TW05_9SPHN</name>
<sequence>MPADRSCHIVAFARTPFGKYQGALAAIEPRDLGTLVVDEVVRRVGRPEATVDALYAGIGMMGGAALTYTRQMLMTTVLPVTTPSLAVDRACCSGMTALGLAFKDIRLGEAELIIAGGFEGLSNTPYLMPRRAGTRPGNRQLDDPLLLRTPLLDRSISQYTSDEAIEHGVTRAAQDAWALRSHQLYFAEADRGGFDEERIAVAGLEADEAPRRDASLAALERLKTVYGTPTITAGNAPGLSDGAAFLALASGAACAALGLTPLAEIVDYVQVASGPTSGSYTPAIGLAKLLGRNALAPEDLDAIEINEAFAATPLVSLYRLTGKDRARAQALEARTNQRGGAVAIGHPLGASGGRVTMSLVQSLRRRGGGEGAAAICGGFGQGDALLLRVTG</sequence>
<evidence type="ECO:0000256" key="3">
    <source>
        <dbReference type="ARBA" id="ARBA00023315"/>
    </source>
</evidence>
<dbReference type="Pfam" id="PF00108">
    <property type="entry name" value="Thiolase_N"/>
    <property type="match status" value="1"/>
</dbReference>
<evidence type="ECO:0000256" key="4">
    <source>
        <dbReference type="RuleBase" id="RU003557"/>
    </source>
</evidence>
<keyword evidence="8" id="KW-1185">Reference proteome</keyword>
<dbReference type="CDD" id="cd00751">
    <property type="entry name" value="thiolase"/>
    <property type="match status" value="1"/>
</dbReference>
<dbReference type="GO" id="GO:0003985">
    <property type="term" value="F:acetyl-CoA C-acetyltransferase activity"/>
    <property type="evidence" value="ECO:0007669"/>
    <property type="project" value="UniProtKB-EC"/>
</dbReference>
<evidence type="ECO:0000256" key="2">
    <source>
        <dbReference type="ARBA" id="ARBA00022679"/>
    </source>
</evidence>
<evidence type="ECO:0000259" key="6">
    <source>
        <dbReference type="Pfam" id="PF02803"/>
    </source>
</evidence>
<dbReference type="InterPro" id="IPR016039">
    <property type="entry name" value="Thiolase-like"/>
</dbReference>
<dbReference type="InterPro" id="IPR020613">
    <property type="entry name" value="Thiolase_CS"/>
</dbReference>
<dbReference type="Pfam" id="PF02803">
    <property type="entry name" value="Thiolase_C"/>
    <property type="match status" value="1"/>
</dbReference>
<keyword evidence="2 4" id="KW-0808">Transferase</keyword>
<evidence type="ECO:0000256" key="1">
    <source>
        <dbReference type="ARBA" id="ARBA00010982"/>
    </source>
</evidence>
<dbReference type="PROSITE" id="PS00737">
    <property type="entry name" value="THIOLASE_2"/>
    <property type="match status" value="1"/>
</dbReference>